<evidence type="ECO:0000256" key="1">
    <source>
        <dbReference type="ARBA" id="ARBA00004418"/>
    </source>
</evidence>
<accession>A0A7G1QCL3</accession>
<comment type="similarity">
    <text evidence="2 5">Belongs to the TolB family.</text>
</comment>
<organism evidence="7 8">
    <name type="scientific">Candidatus Nitrosacidococcus tergens</name>
    <dbReference type="NCBI Taxonomy" id="553981"/>
    <lineage>
        <taxon>Bacteria</taxon>
        <taxon>Pseudomonadati</taxon>
        <taxon>Pseudomonadota</taxon>
        <taxon>Gammaproteobacteria</taxon>
        <taxon>Chromatiales</taxon>
        <taxon>Chromatiaceae</taxon>
        <taxon>Candidatus Nitrosacidococcus</taxon>
    </lineage>
</organism>
<evidence type="ECO:0000313" key="7">
    <source>
        <dbReference type="EMBL" id="CAB1277447.1"/>
    </source>
</evidence>
<evidence type="ECO:0000256" key="4">
    <source>
        <dbReference type="ARBA" id="ARBA00022764"/>
    </source>
</evidence>
<keyword evidence="8" id="KW-1185">Reference proteome</keyword>
<feature type="domain" description="TolB N-terminal" evidence="6">
    <location>
        <begin position="25"/>
        <end position="128"/>
    </location>
</feature>
<evidence type="ECO:0000259" key="6">
    <source>
        <dbReference type="Pfam" id="PF04052"/>
    </source>
</evidence>
<name>A0A7G1QCL3_9GAMM</name>
<dbReference type="PANTHER" id="PTHR36842">
    <property type="entry name" value="PROTEIN TOLB HOMOLOG"/>
    <property type="match status" value="1"/>
</dbReference>
<dbReference type="Pfam" id="PF26549">
    <property type="entry name" value="Tricorn_N"/>
    <property type="match status" value="1"/>
</dbReference>
<sequence length="429" mass="47593">MTNSIKKSFWIIFFLICSSKVFAVLTIEITGGTQAALPIAIVPFKTNGSMPPENVSEIIRNDLALSGRFSPLENRELIAQPHDASEIQFYDWRRLGSEGLVIGTVTNINTDQYDVSFQLFDVYKGEQLVGRRYHILTEDLRNLAHQISDVIYETLTGEKGIFTTHIAFVAVSNNQGIKEYTLQISDMDGQNPRTVLRSKEPILSPDWSPDGTQIAYVSFERKQSEIFIQELRTGNRQSIAAFPGINSAPAWSPDGNNLALVLSKDGNPEIYIYNFIKKIFTRLTKNGAIDTEPTWSPNGQTIIFTSDRGGQPQLYEIPISGGQAKRLTYEGIYNTSASFAPDGQHIAVTHKANTGTFHIAVLDLISKKLQTLTQTKMDESPSFSPNGRMIIYATVGEQGGALAAVSSDGKIQQRLVQRGDEVREPAWSH</sequence>
<dbReference type="InterPro" id="IPR011042">
    <property type="entry name" value="6-blade_b-propeller_TolB-like"/>
</dbReference>
<keyword evidence="5" id="KW-0132">Cell division</keyword>
<dbReference type="Gene3D" id="2.120.10.30">
    <property type="entry name" value="TolB, C-terminal domain"/>
    <property type="match status" value="1"/>
</dbReference>
<proteinExistence type="inferred from homology"/>
<dbReference type="HAMAP" id="MF_00671">
    <property type="entry name" value="TolB"/>
    <property type="match status" value="1"/>
</dbReference>
<dbReference type="NCBIfam" id="TIGR02800">
    <property type="entry name" value="propeller_TolB"/>
    <property type="match status" value="1"/>
</dbReference>
<evidence type="ECO:0000256" key="3">
    <source>
        <dbReference type="ARBA" id="ARBA00022729"/>
    </source>
</evidence>
<keyword evidence="5" id="KW-0131">Cell cycle</keyword>
<comment type="subunit">
    <text evidence="5">The Tol-Pal system is composed of five core proteins: the inner membrane proteins TolA, TolQ and TolR, the periplasmic protein TolB and the outer membrane protein Pal. They form a network linking the inner and outer membranes and the peptidoglycan layer.</text>
</comment>
<dbReference type="GO" id="GO:0017038">
    <property type="term" value="P:protein import"/>
    <property type="evidence" value="ECO:0007669"/>
    <property type="project" value="InterPro"/>
</dbReference>
<dbReference type="Gene3D" id="3.40.50.10070">
    <property type="entry name" value="TolB, N-terminal domain"/>
    <property type="match status" value="1"/>
</dbReference>
<comment type="function">
    <text evidence="5">Part of the Tol-Pal system, which plays a role in outer membrane invagination during cell division and is important for maintaining outer membrane integrity.</text>
</comment>
<evidence type="ECO:0000256" key="2">
    <source>
        <dbReference type="ARBA" id="ARBA00009820"/>
    </source>
</evidence>
<gene>
    <name evidence="5 7" type="primary">tolB</name>
    <name evidence="7" type="ORF">NSCAC_1673</name>
</gene>
<reference evidence="7 8" key="1">
    <citation type="submission" date="2020-03" db="EMBL/GenBank/DDBJ databases">
        <authorList>
            <person name="Picone N."/>
        </authorList>
    </citation>
    <scope>NUCLEOTIDE SEQUENCE [LARGE SCALE GENOMIC DNA]</scope>
    <source>
        <strain evidence="7">NSCAC1</strain>
    </source>
</reference>
<keyword evidence="4 5" id="KW-0574">Periplasm</keyword>
<dbReference type="GO" id="GO:0042597">
    <property type="term" value="C:periplasmic space"/>
    <property type="evidence" value="ECO:0007669"/>
    <property type="project" value="UniProtKB-SubCell"/>
</dbReference>
<dbReference type="SUPFAM" id="SSF52964">
    <property type="entry name" value="TolB, N-terminal domain"/>
    <property type="match status" value="1"/>
</dbReference>
<dbReference type="InterPro" id="IPR007195">
    <property type="entry name" value="TolB_N"/>
</dbReference>
<dbReference type="SUPFAM" id="SSF69304">
    <property type="entry name" value="Tricorn protease N-terminal domain"/>
    <property type="match status" value="1"/>
</dbReference>
<evidence type="ECO:0000313" key="8">
    <source>
        <dbReference type="Proteomes" id="UP000516072"/>
    </source>
</evidence>
<dbReference type="InterPro" id="IPR014167">
    <property type="entry name" value="Tol-Pal_TolB"/>
</dbReference>
<dbReference type="GO" id="GO:0051301">
    <property type="term" value="P:cell division"/>
    <property type="evidence" value="ECO:0007669"/>
    <property type="project" value="UniProtKB-UniRule"/>
</dbReference>
<keyword evidence="3 5" id="KW-0732">Signal</keyword>
<dbReference type="EMBL" id="LR778175">
    <property type="protein sequence ID" value="CAB1277447.1"/>
    <property type="molecule type" value="Genomic_DNA"/>
</dbReference>
<dbReference type="PANTHER" id="PTHR36842:SF1">
    <property type="entry name" value="PROTEIN TOLB"/>
    <property type="match status" value="1"/>
</dbReference>
<dbReference type="InterPro" id="IPR011659">
    <property type="entry name" value="WD40"/>
</dbReference>
<evidence type="ECO:0000256" key="5">
    <source>
        <dbReference type="HAMAP-Rule" id="MF_00671"/>
    </source>
</evidence>
<dbReference type="KEGG" id="ntg:NSCAC_1673"/>
<dbReference type="Pfam" id="PF07676">
    <property type="entry name" value="PD40"/>
    <property type="match status" value="2"/>
</dbReference>
<comment type="subcellular location">
    <subcellularLocation>
        <location evidence="1 5">Periplasm</location>
    </subcellularLocation>
</comment>
<dbReference type="Pfam" id="PF04052">
    <property type="entry name" value="TolB_N"/>
    <property type="match status" value="1"/>
</dbReference>
<dbReference type="Proteomes" id="UP000516072">
    <property type="component" value="Chromosome"/>
</dbReference>
<dbReference type="RefSeq" id="WP_197744323.1">
    <property type="nucleotide sequence ID" value="NZ_LR778175.1"/>
</dbReference>
<dbReference type="AlphaFoldDB" id="A0A7G1QCL3"/>
<protein>
    <recommendedName>
        <fullName evidence="5">Tol-Pal system protein TolB</fullName>
    </recommendedName>
</protein>